<dbReference type="EMBL" id="SHOA02000010">
    <property type="protein sequence ID" value="TDH72574.1"/>
    <property type="molecule type" value="Genomic_DNA"/>
</dbReference>
<dbReference type="Proteomes" id="UP000294530">
    <property type="component" value="Unassembled WGS sequence"/>
</dbReference>
<evidence type="ECO:0000313" key="2">
    <source>
        <dbReference type="EMBL" id="TDH72574.1"/>
    </source>
</evidence>
<dbReference type="AlphaFoldDB" id="A0A976IIR4"/>
<dbReference type="EMBL" id="SHOA02000010">
    <property type="protein sequence ID" value="TDH72301.1"/>
    <property type="molecule type" value="Genomic_DNA"/>
</dbReference>
<comment type="caution">
    <text evidence="2">The sequence shown here is derived from an EMBL/GenBank/DDBJ whole genome shotgun (WGS) entry which is preliminary data.</text>
</comment>
<reference evidence="2" key="2">
    <citation type="submission" date="2021-07" db="EMBL/GenBank/DDBJ databases">
        <authorList>
            <person name="Fletcher K."/>
        </authorList>
    </citation>
    <scope>NUCLEOTIDE SEQUENCE</scope>
    <source>
        <strain evidence="2">SF5</strain>
    </source>
</reference>
<name>A0A976IIR4_BRELC</name>
<evidence type="ECO:0000313" key="3">
    <source>
        <dbReference type="Proteomes" id="UP000294530"/>
    </source>
</evidence>
<proteinExistence type="predicted"/>
<dbReference type="GeneID" id="94351491"/>
<reference evidence="2 3" key="1">
    <citation type="journal article" date="2021" name="Genome Biol.">
        <title>AFLAP: assembly-free linkage analysis pipeline using k-mers from genome sequencing data.</title>
        <authorList>
            <person name="Fletcher K."/>
            <person name="Zhang L."/>
            <person name="Gil J."/>
            <person name="Han R."/>
            <person name="Cavanaugh K."/>
            <person name="Michelmore R."/>
        </authorList>
    </citation>
    <scope>NUCLEOTIDE SEQUENCE [LARGE SCALE GENOMIC DNA]</scope>
    <source>
        <strain evidence="2 3">SF5</strain>
    </source>
</reference>
<keyword evidence="3" id="KW-1185">Reference proteome</keyword>
<organism evidence="2 3">
    <name type="scientific">Bremia lactucae</name>
    <name type="common">Lettuce downy mildew</name>
    <dbReference type="NCBI Taxonomy" id="4779"/>
    <lineage>
        <taxon>Eukaryota</taxon>
        <taxon>Sar</taxon>
        <taxon>Stramenopiles</taxon>
        <taxon>Oomycota</taxon>
        <taxon>Peronosporomycetes</taxon>
        <taxon>Peronosporales</taxon>
        <taxon>Peronosporaceae</taxon>
        <taxon>Bremia</taxon>
    </lineage>
</organism>
<dbReference type="RefSeq" id="XP_067821800.1">
    <property type="nucleotide sequence ID" value="XM_067965820.1"/>
</dbReference>
<protein>
    <submittedName>
        <fullName evidence="2">Uncharacterized protein</fullName>
    </submittedName>
</protein>
<dbReference type="KEGG" id="blac:94351491"/>
<accession>A0A976IIR4</accession>
<evidence type="ECO:0000313" key="1">
    <source>
        <dbReference type="EMBL" id="TDH72301.1"/>
    </source>
</evidence>
<sequence length="92" mass="10515">MRRCESTFNRLRTLSRFVISPGFTRWCELKRRPGWLGLLTRLRLDNYGGRMGCMRCAQVEYSKINAPLIQTTSTNNTENAETKITSTAPTGI</sequence>
<gene>
    <name evidence="1" type="ORF">CCR75_007762</name>
    <name evidence="2" type="ORF">CCR75_007764</name>
</gene>